<organism evidence="2 3">
    <name type="scientific">Symbiopectobacterium purcellii</name>
    <dbReference type="NCBI Taxonomy" id="2871826"/>
    <lineage>
        <taxon>Bacteria</taxon>
        <taxon>Pseudomonadati</taxon>
        <taxon>Pseudomonadota</taxon>
        <taxon>Gammaproteobacteria</taxon>
        <taxon>Enterobacterales</taxon>
        <taxon>Enterobacteriaceae</taxon>
    </lineage>
</organism>
<dbReference type="GO" id="GO:0004519">
    <property type="term" value="F:endonuclease activity"/>
    <property type="evidence" value="ECO:0007669"/>
    <property type="project" value="UniProtKB-KW"/>
</dbReference>
<keyword evidence="2" id="KW-0540">Nuclease</keyword>
<evidence type="ECO:0000313" key="3">
    <source>
        <dbReference type="Proteomes" id="UP000825886"/>
    </source>
</evidence>
<keyword evidence="2" id="KW-0378">Hydrolase</keyword>
<dbReference type="PANTHER" id="PTHR32182">
    <property type="entry name" value="DNA REPLICATION AND REPAIR PROTEIN RECF"/>
    <property type="match status" value="1"/>
</dbReference>
<accession>A0ABX9AQY0</accession>
<evidence type="ECO:0000313" key="2">
    <source>
        <dbReference type="EMBL" id="QZN97392.1"/>
    </source>
</evidence>
<dbReference type="EMBL" id="CP081864">
    <property type="protein sequence ID" value="QZN97392.1"/>
    <property type="molecule type" value="Genomic_DNA"/>
</dbReference>
<feature type="domain" description="OLD protein-like TOPRIM" evidence="1">
    <location>
        <begin position="379"/>
        <end position="443"/>
    </location>
</feature>
<dbReference type="PANTHER" id="PTHR32182:SF19">
    <property type="entry name" value="HOMOLOGY WITH RECF PROTEIN"/>
    <property type="match status" value="1"/>
</dbReference>
<dbReference type="InterPro" id="IPR027417">
    <property type="entry name" value="P-loop_NTPase"/>
</dbReference>
<dbReference type="RefSeq" id="WP_222160431.1">
    <property type="nucleotide sequence ID" value="NZ_CP081864.1"/>
</dbReference>
<sequence>MYLESVEVVGFRGINRLSLVLEHNTVLIGENAWGKSSLLDALSLLLSPALPLYHFSLQDFHFTPGDEASREHHLQVIFTFCESGVGHHLGPRYRGLAPVWVRGEGRLQRIFYRLEGEVDDSGAVCTWRSFLDADGQPLALENIDALARELIRLHPVLRLRDARFTRRKRVDVIPLPVRDSNSDDLTQHLNQLMQELTRNPQRLTDQDLRQGIVAMRQLLEHYFSEQDDDGFTPRHPRHARAHNGKSWRSLDNINRMLSDPNSRSRRIILLELFSTLLQAKGAVSLDTESRPLLLVEDPETRLHPIMLSVAWELLMHLPLQKVTTTNSGDLLSLVPVEQVCRLVRESSRVATYRIGKQGMSPEDSRRIAFHIRFNRPSPLFARCWLLVEGETEVWMLSELGRQCGHHFEAEGVRVIEFAQSGLRPLLKFAHRVGIEWHVLVDGDDAGKKYAATARSLLTQQGETDRDHITMLSAPDMEHFMYRNGYKDVFHRIAQLPENVPLSAAKVIVKAIHRASKPDLAIEVAMAAAERGNDAIPVLIRTLFSRVLWLARGRAD</sequence>
<dbReference type="Pfam" id="PF11398">
    <property type="entry name" value="DUF2813"/>
    <property type="match status" value="1"/>
</dbReference>
<evidence type="ECO:0000259" key="1">
    <source>
        <dbReference type="Pfam" id="PF20469"/>
    </source>
</evidence>
<dbReference type="InterPro" id="IPR034139">
    <property type="entry name" value="TOPRIM_OLD"/>
</dbReference>
<protein>
    <submittedName>
        <fullName evidence="2">ATP-dependent endonuclease</fullName>
    </submittedName>
</protein>
<gene>
    <name evidence="2" type="ORF">K6K13_08680</name>
</gene>
<dbReference type="Proteomes" id="UP000825886">
    <property type="component" value="Chromosome"/>
</dbReference>
<dbReference type="CDD" id="cd01026">
    <property type="entry name" value="TOPRIM_OLD"/>
    <property type="match status" value="1"/>
</dbReference>
<keyword evidence="3" id="KW-1185">Reference proteome</keyword>
<dbReference type="SUPFAM" id="SSF52540">
    <property type="entry name" value="P-loop containing nucleoside triphosphate hydrolases"/>
    <property type="match status" value="1"/>
</dbReference>
<dbReference type="Pfam" id="PF20469">
    <property type="entry name" value="OLD-like_TOPRIM"/>
    <property type="match status" value="1"/>
</dbReference>
<dbReference type="InterPro" id="IPR022602">
    <property type="entry name" value="DUF2813"/>
</dbReference>
<keyword evidence="2" id="KW-0255">Endonuclease</keyword>
<dbReference type="Gene3D" id="3.40.50.300">
    <property type="entry name" value="P-loop containing nucleotide triphosphate hydrolases"/>
    <property type="match status" value="1"/>
</dbReference>
<proteinExistence type="predicted"/>
<name>A0ABX9AQY0_9ENTR</name>
<reference evidence="2 3" key="1">
    <citation type="submission" date="2021-08" db="EMBL/GenBank/DDBJ databases">
        <title>Culture and genomic analysis of Symbiopectobacterium purcellii sp. nov. gen. nov., isolated from the leafhopper Empoasca decipiens.</title>
        <authorList>
            <person name="Nadal-Jimenez P."/>
            <person name="Siozios S."/>
            <person name="Halliday N."/>
            <person name="Camara M."/>
            <person name="Hurst G.D.D."/>
        </authorList>
    </citation>
    <scope>NUCLEOTIDE SEQUENCE [LARGE SCALE GENOMIC DNA]</scope>
    <source>
        <strain evidence="2 3">SyEd1</strain>
    </source>
</reference>